<evidence type="ECO:0000259" key="2">
    <source>
        <dbReference type="Pfam" id="PF14111"/>
    </source>
</evidence>
<dbReference type="Pfam" id="PF14111">
    <property type="entry name" value="DUF4283"/>
    <property type="match status" value="1"/>
</dbReference>
<accession>A0ABQ5IYN8</accession>
<dbReference type="Proteomes" id="UP001151760">
    <property type="component" value="Unassembled WGS sequence"/>
</dbReference>
<organism evidence="3 4">
    <name type="scientific">Tanacetum coccineum</name>
    <dbReference type="NCBI Taxonomy" id="301880"/>
    <lineage>
        <taxon>Eukaryota</taxon>
        <taxon>Viridiplantae</taxon>
        <taxon>Streptophyta</taxon>
        <taxon>Embryophyta</taxon>
        <taxon>Tracheophyta</taxon>
        <taxon>Spermatophyta</taxon>
        <taxon>Magnoliopsida</taxon>
        <taxon>eudicotyledons</taxon>
        <taxon>Gunneridae</taxon>
        <taxon>Pentapetalae</taxon>
        <taxon>asterids</taxon>
        <taxon>campanulids</taxon>
        <taxon>Asterales</taxon>
        <taxon>Asteraceae</taxon>
        <taxon>Asteroideae</taxon>
        <taxon>Anthemideae</taxon>
        <taxon>Anthemidinae</taxon>
        <taxon>Tanacetum</taxon>
    </lineage>
</organism>
<evidence type="ECO:0000313" key="3">
    <source>
        <dbReference type="EMBL" id="GJU05349.1"/>
    </source>
</evidence>
<gene>
    <name evidence="3" type="ORF">Tco_1121779</name>
</gene>
<dbReference type="GO" id="GO:0003964">
    <property type="term" value="F:RNA-directed DNA polymerase activity"/>
    <property type="evidence" value="ECO:0007669"/>
    <property type="project" value="UniProtKB-KW"/>
</dbReference>
<dbReference type="EMBL" id="BQNB010021339">
    <property type="protein sequence ID" value="GJU05349.1"/>
    <property type="molecule type" value="Genomic_DNA"/>
</dbReference>
<dbReference type="PANTHER" id="PTHR31286">
    <property type="entry name" value="GLYCINE-RICH CELL WALL STRUCTURAL PROTEIN 1.8-LIKE"/>
    <property type="match status" value="1"/>
</dbReference>
<feature type="compositionally biased region" description="Polar residues" evidence="1">
    <location>
        <begin position="346"/>
        <end position="356"/>
    </location>
</feature>
<keyword evidence="3" id="KW-0695">RNA-directed DNA polymerase</keyword>
<sequence length="999" mass="113736">MEGFRATLKPPIDYTLHTNWKMVPSTFLDVLEHYFQKWQSWLVLSILNRLLSYPRGGVKEGGIIKDGLGGDSGPVSNVPSFAKIVQDKPVKKVVKITDMRNSEVVDRAFVAIALEAVEEVSSRFANTLYGYFIGKILVFSLVENYVKNTWAKYGLKRIQLHEDFFLFQFDSKEGMESMMEHGPWLIRLVPMMLNVWTPNTDLKKDEISKAPIWVKLHHMPIMAYSEVGLRLITTQMRRPIMNGKGHTLATVDIEYEWTLARCSTCLIFYHVDDKCPKRPKVDAPTKDTDDGFVEVKRKKSGAKTKNRQIEGIKLHKPALNLHYRRVEKGDTSKANAQGDTTKKTDNAQNHSVTGMSTNEVQLKNLFSSLGIITDDETDLELNNKGVDSVLNDSDSQEIEELILDGSNRNNTTVTGASTPADTRLCSMVFRHWDWTSNGSSYSKGTRIILGWNHNEVDVAVINLNDQYRPWCILGYFNSTLFLEDSTSRSSSFNISMREFKECVEEIEVVQILKYLKKPLRKLLYEKGNLHTNVTRLRDDLDRAQICLDADSFNVALRENKATTVAVKSRISRSRIDVVTCADGTTVDNEKVVDAFVSHYEQFLGLPGITSPFDTTDLFSTRLTDDHARDMICVISRHEVKDALFFMGNDKSPGPDGYTAAFFKESWEIIADDFFDAVNEFFINGKLLKELNHTIIALILKIRSPSRVTGYLPISCCNVLFKCISKIIANRIKESLKLLVSPNQSSICFWEFLKEVLVGFGFHARMIDWIIECVTTTSFSISISGSLHGFFKGKRGLRQDNLFLFAHGDVDSAIMIKDALEEFKNVSGLTPSLPKKRSIKRLLGEYDDFLAAWLDGLAGWLLSFGQKGIKSKLKLFLLRTRGCLNQVQRSLYALVMAKMVKCMTRSSTKELFTPFKDLEQEFRSSRKHFKTLSLDESRSPNFNLISDQEEYSKEEVTETMAETMEQYMSKTRADYGSRVSRPKIEDNDNFELKGQFLKEL</sequence>
<name>A0ABQ5IYN8_9ASTR</name>
<dbReference type="InterPro" id="IPR025558">
    <property type="entry name" value="DUF4283"/>
</dbReference>
<proteinExistence type="predicted"/>
<reference evidence="3" key="1">
    <citation type="journal article" date="2022" name="Int. J. Mol. Sci.">
        <title>Draft Genome of Tanacetum Coccineum: Genomic Comparison of Closely Related Tanacetum-Family Plants.</title>
        <authorList>
            <person name="Yamashiro T."/>
            <person name="Shiraishi A."/>
            <person name="Nakayama K."/>
            <person name="Satake H."/>
        </authorList>
    </citation>
    <scope>NUCLEOTIDE SEQUENCE</scope>
</reference>
<keyword evidence="4" id="KW-1185">Reference proteome</keyword>
<keyword evidence="3" id="KW-0808">Transferase</keyword>
<dbReference type="InterPro" id="IPR040256">
    <property type="entry name" value="At4g02000-like"/>
</dbReference>
<feature type="domain" description="DUF4283" evidence="2">
    <location>
        <begin position="123"/>
        <end position="202"/>
    </location>
</feature>
<evidence type="ECO:0000256" key="1">
    <source>
        <dbReference type="SAM" id="MobiDB-lite"/>
    </source>
</evidence>
<comment type="caution">
    <text evidence="3">The sequence shown here is derived from an EMBL/GenBank/DDBJ whole genome shotgun (WGS) entry which is preliminary data.</text>
</comment>
<reference evidence="3" key="2">
    <citation type="submission" date="2022-01" db="EMBL/GenBank/DDBJ databases">
        <authorList>
            <person name="Yamashiro T."/>
            <person name="Shiraishi A."/>
            <person name="Satake H."/>
            <person name="Nakayama K."/>
        </authorList>
    </citation>
    <scope>NUCLEOTIDE SEQUENCE</scope>
</reference>
<keyword evidence="3" id="KW-0548">Nucleotidyltransferase</keyword>
<dbReference type="PANTHER" id="PTHR31286:SF99">
    <property type="entry name" value="DUF4283 DOMAIN-CONTAINING PROTEIN"/>
    <property type="match status" value="1"/>
</dbReference>
<feature type="region of interest" description="Disordered" evidence="1">
    <location>
        <begin position="329"/>
        <end position="356"/>
    </location>
</feature>
<protein>
    <submittedName>
        <fullName evidence="3">RNA-directed DNA polymerase, eukaryota, reverse transcriptase zinc-binding domain protein</fullName>
    </submittedName>
</protein>
<evidence type="ECO:0000313" key="4">
    <source>
        <dbReference type="Proteomes" id="UP001151760"/>
    </source>
</evidence>